<organism evidence="8">
    <name type="scientific">Thelazia callipaeda</name>
    <name type="common">Oriental eyeworm</name>
    <name type="synonym">Parasitic nematode</name>
    <dbReference type="NCBI Taxonomy" id="103827"/>
    <lineage>
        <taxon>Eukaryota</taxon>
        <taxon>Metazoa</taxon>
        <taxon>Ecdysozoa</taxon>
        <taxon>Nematoda</taxon>
        <taxon>Chromadorea</taxon>
        <taxon>Rhabditida</taxon>
        <taxon>Spirurina</taxon>
        <taxon>Spiruromorpha</taxon>
        <taxon>Thelazioidea</taxon>
        <taxon>Thelaziidae</taxon>
        <taxon>Thelazia</taxon>
    </lineage>
</organism>
<dbReference type="OrthoDB" id="5792673at2759"/>
<evidence type="ECO:0000313" key="7">
    <source>
        <dbReference type="Proteomes" id="UP000276776"/>
    </source>
</evidence>
<sequence length="755" mass="86402">MKDVEGKSDKVVSSFPFTHYGIRSSQKKLSICLCSKLSKNVFTLKSDDRCMCTAEDRRYGIRYRCMKLASVASSCIVNDKLLQPSYCSANSLRNATEASIMLRLSCILYRGNLVRRIYLKGELKVCCSTNEQHIMHADCHYYLNQTCCHCNAYKTATTCVIYSPYKNVLFEKLDAIYPLMIQGIQLNLCKFFFFFLDVPLHGEYLLLAVEADNAFSVRILLHHGAPIIFQSKSDEIVDVFSVAVTKGSYNAAEEILKYVNYSCTQMQRFINGRLLEFIDNISYQVLDVLLAYGTNIYERNKKGETIFHKLADHRDEKYAVTVASKLFENREVVSSFINAGDNLNRTALQIACENSRWELVIDINLAEKPYFYKTCMYAIFTKMYRILHTFSLPLHSYMNRFLVKHGAKPRGLSVSVQLPEFISLCMQRLERSMEIKNSLLLSSKYFGNIDIILHSHSNVILGLFQNQLIFDSCNYKDITMGHECVVIPLENGTNDGATLSPDFEYLSVITDVNFFRTHVDFSLVCHCTNDCKEDCPCNSRCVYDSNGRLTDETIDLAIKGALGTVLECSTCCFCSINCRSRVAQKRIRCRLQIYRSIKYGWAVRAVSFIHKGSFICEYTGELISTSEADDRTDDDYLFETVDSLSTRCIDAKFKGSVSRFINHSCDANVVVLRVVWDAHTCHLPHICFYAKRDVQEGEELTIDYGSQWWKVKLKKFACKCESENCNYTDAIREKFLESQENEKSSSSVEQKKMSS</sequence>
<dbReference type="GO" id="GO:0000122">
    <property type="term" value="P:negative regulation of transcription by RNA polymerase II"/>
    <property type="evidence" value="ECO:0007669"/>
    <property type="project" value="TreeGrafter"/>
</dbReference>
<dbReference type="PROSITE" id="PS50280">
    <property type="entry name" value="SET"/>
    <property type="match status" value="1"/>
</dbReference>
<proteinExistence type="predicted"/>
<reference evidence="6 7" key="2">
    <citation type="submission" date="2018-11" db="EMBL/GenBank/DDBJ databases">
        <authorList>
            <consortium name="Pathogen Informatics"/>
        </authorList>
    </citation>
    <scope>NUCLEOTIDE SEQUENCE [LARGE SCALE GENOMIC DNA]</scope>
</reference>
<dbReference type="GO" id="GO:0005634">
    <property type="term" value="C:nucleus"/>
    <property type="evidence" value="ECO:0007669"/>
    <property type="project" value="InterPro"/>
</dbReference>
<evidence type="ECO:0000256" key="2">
    <source>
        <dbReference type="ARBA" id="ARBA00022454"/>
    </source>
</evidence>
<keyword evidence="7" id="KW-1185">Reference proteome</keyword>
<dbReference type="SUPFAM" id="SSF48403">
    <property type="entry name" value="Ankyrin repeat"/>
    <property type="match status" value="1"/>
</dbReference>
<accession>A0A0N5DBP2</accession>
<dbReference type="Proteomes" id="UP000276776">
    <property type="component" value="Unassembled WGS sequence"/>
</dbReference>
<keyword evidence="2" id="KW-0158">Chromosome</keyword>
<evidence type="ECO:0000313" key="8">
    <source>
        <dbReference type="WBParaSite" id="TCLT_0001060901-mRNA-1"/>
    </source>
</evidence>
<dbReference type="SUPFAM" id="SSF82199">
    <property type="entry name" value="SET domain"/>
    <property type="match status" value="1"/>
</dbReference>
<dbReference type="STRING" id="103827.A0A0N5DBP2"/>
<gene>
    <name evidence="6" type="ORF">TCLT_LOCUS10593</name>
</gene>
<dbReference type="Gene3D" id="1.25.40.20">
    <property type="entry name" value="Ankyrin repeat-containing domain"/>
    <property type="match status" value="1"/>
</dbReference>
<dbReference type="InterPro" id="IPR001214">
    <property type="entry name" value="SET_dom"/>
</dbReference>
<dbReference type="AlphaFoldDB" id="A0A0N5DBP2"/>
<feature type="domain" description="SET" evidence="5">
    <location>
        <begin position="589"/>
        <end position="705"/>
    </location>
</feature>
<dbReference type="Pfam" id="PF00856">
    <property type="entry name" value="SET"/>
    <property type="match status" value="1"/>
</dbReference>
<evidence type="ECO:0000259" key="5">
    <source>
        <dbReference type="PROSITE" id="PS50280"/>
    </source>
</evidence>
<evidence type="ECO:0000256" key="3">
    <source>
        <dbReference type="ARBA" id="ARBA00022603"/>
    </source>
</evidence>
<dbReference type="GO" id="GO:0000785">
    <property type="term" value="C:chromatin"/>
    <property type="evidence" value="ECO:0007669"/>
    <property type="project" value="TreeGrafter"/>
</dbReference>
<evidence type="ECO:0000256" key="1">
    <source>
        <dbReference type="ARBA" id="ARBA00004286"/>
    </source>
</evidence>
<name>A0A0N5DBP2_THECL</name>
<dbReference type="PANTHER" id="PTHR46307">
    <property type="entry name" value="G9A, ISOFORM B"/>
    <property type="match status" value="1"/>
</dbReference>
<evidence type="ECO:0000313" key="6">
    <source>
        <dbReference type="EMBL" id="VDN08298.1"/>
    </source>
</evidence>
<dbReference type="SMART" id="SM00317">
    <property type="entry name" value="SET"/>
    <property type="match status" value="1"/>
</dbReference>
<dbReference type="InterPro" id="IPR043550">
    <property type="entry name" value="EHMT1/EHMT2"/>
</dbReference>
<dbReference type="GO" id="GO:0046974">
    <property type="term" value="F:histone H3K9 methyltransferase activity"/>
    <property type="evidence" value="ECO:0007669"/>
    <property type="project" value="TreeGrafter"/>
</dbReference>
<dbReference type="GO" id="GO:0032259">
    <property type="term" value="P:methylation"/>
    <property type="evidence" value="ECO:0007669"/>
    <property type="project" value="UniProtKB-KW"/>
</dbReference>
<keyword evidence="4" id="KW-0949">S-adenosyl-L-methionine</keyword>
<evidence type="ECO:0000256" key="4">
    <source>
        <dbReference type="ARBA" id="ARBA00022691"/>
    </source>
</evidence>
<reference evidence="8" key="1">
    <citation type="submission" date="2017-02" db="UniProtKB">
        <authorList>
            <consortium name="WormBaseParasite"/>
        </authorList>
    </citation>
    <scope>IDENTIFICATION</scope>
</reference>
<dbReference type="InterPro" id="IPR036770">
    <property type="entry name" value="Ankyrin_rpt-contain_sf"/>
</dbReference>
<dbReference type="InterPro" id="IPR046341">
    <property type="entry name" value="SET_dom_sf"/>
</dbReference>
<dbReference type="EMBL" id="UYYF01005199">
    <property type="protein sequence ID" value="VDN08298.1"/>
    <property type="molecule type" value="Genomic_DNA"/>
</dbReference>
<dbReference type="SMART" id="SM00468">
    <property type="entry name" value="PreSET"/>
    <property type="match status" value="1"/>
</dbReference>
<comment type="subcellular location">
    <subcellularLocation>
        <location evidence="1">Chromosome</location>
    </subcellularLocation>
</comment>
<dbReference type="OMA" id="ITHDITM"/>
<dbReference type="PANTHER" id="PTHR46307:SF4">
    <property type="entry name" value="G9A, ISOFORM B"/>
    <property type="match status" value="1"/>
</dbReference>
<keyword evidence="3" id="KW-0808">Transferase</keyword>
<keyword evidence="3" id="KW-0489">Methyltransferase</keyword>
<protein>
    <submittedName>
        <fullName evidence="8">SET domain-containing protein</fullName>
    </submittedName>
</protein>
<dbReference type="GO" id="GO:0002039">
    <property type="term" value="F:p53 binding"/>
    <property type="evidence" value="ECO:0007669"/>
    <property type="project" value="InterPro"/>
</dbReference>
<dbReference type="GO" id="GO:0008270">
    <property type="term" value="F:zinc ion binding"/>
    <property type="evidence" value="ECO:0007669"/>
    <property type="project" value="InterPro"/>
</dbReference>
<dbReference type="Gene3D" id="2.170.270.10">
    <property type="entry name" value="SET domain"/>
    <property type="match status" value="1"/>
</dbReference>
<dbReference type="WBParaSite" id="TCLT_0001060901-mRNA-1">
    <property type="protein sequence ID" value="TCLT_0001060901-mRNA-1"/>
    <property type="gene ID" value="TCLT_0001060901"/>
</dbReference>
<dbReference type="InterPro" id="IPR007728">
    <property type="entry name" value="Pre-SET_dom"/>
</dbReference>